<keyword evidence="1" id="KW-0812">Transmembrane</keyword>
<feature type="transmembrane region" description="Helical" evidence="1">
    <location>
        <begin position="79"/>
        <end position="99"/>
    </location>
</feature>
<dbReference type="Pfam" id="PF07077">
    <property type="entry name" value="DUF1345"/>
    <property type="match status" value="1"/>
</dbReference>
<dbReference type="InterPro" id="IPR009781">
    <property type="entry name" value="DUF1345"/>
</dbReference>
<feature type="transmembrane region" description="Helical" evidence="1">
    <location>
        <begin position="119"/>
        <end position="137"/>
    </location>
</feature>
<gene>
    <name evidence="2" type="ORF">SAMN04488498_1235</name>
</gene>
<keyword evidence="1" id="KW-0472">Membrane</keyword>
<protein>
    <submittedName>
        <fullName evidence="2">Uncharacterized membrane protein</fullName>
    </submittedName>
</protein>
<organism evidence="2 3">
    <name type="scientific">Neomesorhizobium albiziae</name>
    <dbReference type="NCBI Taxonomy" id="335020"/>
    <lineage>
        <taxon>Bacteria</taxon>
        <taxon>Pseudomonadati</taxon>
        <taxon>Pseudomonadota</taxon>
        <taxon>Alphaproteobacteria</taxon>
        <taxon>Hyphomicrobiales</taxon>
        <taxon>Phyllobacteriaceae</taxon>
        <taxon>Neomesorhizobium</taxon>
    </lineage>
</organism>
<evidence type="ECO:0000313" key="3">
    <source>
        <dbReference type="Proteomes" id="UP000323300"/>
    </source>
</evidence>
<accession>A0A1I4E7T3</accession>
<dbReference type="RefSeq" id="WP_149762996.1">
    <property type="nucleotide sequence ID" value="NZ_BSPE01000066.1"/>
</dbReference>
<keyword evidence="3" id="KW-1185">Reference proteome</keyword>
<dbReference type="Proteomes" id="UP000323300">
    <property type="component" value="Unassembled WGS sequence"/>
</dbReference>
<sequence length="225" mass="24380">MNETAMKTPVHRRRAFYTGAAAGVGALLVGFWLAPSLAVVIGANTFFTVYLVMALAAFPRLTPDYLKRNADNADEPVGIIFTVTFAAVVVAVISLFILINQQDSPDPLSLGLTLAAVPLGWFTIHTMAALHYAHLYWQPETTAEGKSTTHRGNARQGLEFPQTKNPYGWDFLYFSYTVGATAQTSDVEVTNTAMRMVCIVHSVVSFFFNTVLVAAAVNVAVSLGN</sequence>
<evidence type="ECO:0000313" key="2">
    <source>
        <dbReference type="EMBL" id="SFL00990.1"/>
    </source>
</evidence>
<evidence type="ECO:0000256" key="1">
    <source>
        <dbReference type="SAM" id="Phobius"/>
    </source>
</evidence>
<reference evidence="2 3" key="1">
    <citation type="submission" date="2016-10" db="EMBL/GenBank/DDBJ databases">
        <authorList>
            <person name="Varghese N."/>
            <person name="Submissions S."/>
        </authorList>
    </citation>
    <scope>NUCLEOTIDE SEQUENCE [LARGE SCALE GENOMIC DNA]</scope>
    <source>
        <strain evidence="2 3">DSM 21822</strain>
    </source>
</reference>
<keyword evidence="1" id="KW-1133">Transmembrane helix</keyword>
<feature type="transmembrane region" description="Helical" evidence="1">
    <location>
        <begin position="39"/>
        <end position="58"/>
    </location>
</feature>
<proteinExistence type="predicted"/>
<dbReference type="AlphaFoldDB" id="A0A1I4E7T3"/>
<dbReference type="PROSITE" id="PS51318">
    <property type="entry name" value="TAT"/>
    <property type="match status" value="1"/>
</dbReference>
<dbReference type="OrthoDB" id="64737at2"/>
<feature type="transmembrane region" description="Helical" evidence="1">
    <location>
        <begin position="15"/>
        <end position="33"/>
    </location>
</feature>
<dbReference type="InterPro" id="IPR006311">
    <property type="entry name" value="TAT_signal"/>
</dbReference>
<feature type="transmembrane region" description="Helical" evidence="1">
    <location>
        <begin position="203"/>
        <end position="223"/>
    </location>
</feature>
<dbReference type="EMBL" id="FOSL01000023">
    <property type="protein sequence ID" value="SFL00990.1"/>
    <property type="molecule type" value="Genomic_DNA"/>
</dbReference>
<name>A0A1I4E7T3_9HYPH</name>